<dbReference type="AlphaFoldDB" id="A0A1Q6DUV2"/>
<evidence type="ECO:0008006" key="3">
    <source>
        <dbReference type="Google" id="ProtNLM"/>
    </source>
</evidence>
<accession>A0A1Q6DUV2</accession>
<dbReference type="STRING" id="1903181.BTN85_0645"/>
<proteinExistence type="predicted"/>
<dbReference type="Proteomes" id="UP000185744">
    <property type="component" value="Unassembled WGS sequence"/>
</dbReference>
<comment type="caution">
    <text evidence="1">The sequence shown here is derived from an EMBL/GenBank/DDBJ whole genome shotgun (WGS) entry which is preliminary data.</text>
</comment>
<reference evidence="1" key="1">
    <citation type="submission" date="2016-12" db="EMBL/GenBank/DDBJ databases">
        <title>Discovery of methanogenic haloarchaea.</title>
        <authorList>
            <person name="Sorokin D.Y."/>
            <person name="Makarova K.S."/>
            <person name="Abbas B."/>
            <person name="Ferrer M."/>
            <person name="Golyshin P.N."/>
        </authorList>
    </citation>
    <scope>NUCLEOTIDE SEQUENCE [LARGE SCALE GENOMIC DNA]</scope>
    <source>
        <strain evidence="1">HMET1</strain>
    </source>
</reference>
<dbReference type="InParanoid" id="A0A1Q6DUV2"/>
<gene>
    <name evidence="1" type="ORF">BTN85_0645</name>
</gene>
<name>A0A1Q6DUV2_METT1</name>
<dbReference type="EMBL" id="MSDW01000001">
    <property type="protein sequence ID" value="OKY78160.1"/>
    <property type="molecule type" value="Genomic_DNA"/>
</dbReference>
<protein>
    <recommendedName>
        <fullName evidence="3">Transposase putative helix-turn-helix domain-containing protein</fullName>
    </recommendedName>
</protein>
<keyword evidence="2" id="KW-1185">Reference proteome</keyword>
<evidence type="ECO:0000313" key="1">
    <source>
        <dbReference type="EMBL" id="OKY78160.1"/>
    </source>
</evidence>
<sequence>MGLQSLSYRYDANPAKEDMEELMKHFKIHKDIYNKALETLNKSDE</sequence>
<organism evidence="1 2">
    <name type="scientific">Methanohalarchaeum thermophilum</name>
    <dbReference type="NCBI Taxonomy" id="1903181"/>
    <lineage>
        <taxon>Archaea</taxon>
        <taxon>Methanobacteriati</taxon>
        <taxon>Methanobacteriota</taxon>
        <taxon>Methanonatronarchaeia</taxon>
        <taxon>Methanonatronarchaeales</taxon>
        <taxon>Methanonatronarchaeaceae</taxon>
        <taxon>Candidatus Methanohalarchaeum</taxon>
    </lineage>
</organism>
<evidence type="ECO:0000313" key="2">
    <source>
        <dbReference type="Proteomes" id="UP000185744"/>
    </source>
</evidence>